<feature type="transmembrane region" description="Helical" evidence="5">
    <location>
        <begin position="346"/>
        <end position="364"/>
    </location>
</feature>
<feature type="transmembrane region" description="Helical" evidence="5">
    <location>
        <begin position="139"/>
        <end position="161"/>
    </location>
</feature>
<feature type="transmembrane region" description="Helical" evidence="5">
    <location>
        <begin position="16"/>
        <end position="35"/>
    </location>
</feature>
<reference evidence="7 8" key="1">
    <citation type="journal article" date="2018" name="J. Microbiol.">
        <title>Baekduia soli gen. nov., sp. nov., a novel bacterium isolated from the soil of Baekdu Mountain and proposal of a novel family name, Baekduiaceae fam. nov.</title>
        <authorList>
            <person name="An D.S."/>
            <person name="Siddiqi M.Z."/>
            <person name="Kim K.H."/>
            <person name="Yu H.S."/>
            <person name="Im W.T."/>
        </authorList>
    </citation>
    <scope>NUCLEOTIDE SEQUENCE [LARGE SCALE GENOMIC DNA]</scope>
    <source>
        <strain evidence="7 8">BR7-21</strain>
    </source>
</reference>
<feature type="transmembrane region" description="Helical" evidence="5">
    <location>
        <begin position="305"/>
        <end position="325"/>
    </location>
</feature>
<evidence type="ECO:0000256" key="2">
    <source>
        <dbReference type="ARBA" id="ARBA00022692"/>
    </source>
</evidence>
<evidence type="ECO:0000256" key="5">
    <source>
        <dbReference type="SAM" id="Phobius"/>
    </source>
</evidence>
<keyword evidence="3 5" id="KW-1133">Transmembrane helix</keyword>
<evidence type="ECO:0000256" key="1">
    <source>
        <dbReference type="ARBA" id="ARBA00004651"/>
    </source>
</evidence>
<keyword evidence="2 5" id="KW-0812">Transmembrane</keyword>
<feature type="transmembrane region" description="Helical" evidence="5">
    <location>
        <begin position="280"/>
        <end position="299"/>
    </location>
</feature>
<dbReference type="EMBL" id="CP042430">
    <property type="protein sequence ID" value="QEC49918.1"/>
    <property type="molecule type" value="Genomic_DNA"/>
</dbReference>
<feature type="transmembrane region" description="Helical" evidence="5">
    <location>
        <begin position="167"/>
        <end position="185"/>
    </location>
</feature>
<sequence length="409" mass="41428">MTSTGIEPPASLDRRLVTLLAIACGASVANLYYAQPLLDVIGRDLHVSSAVAGLLVTASQIGYATGLILLVPLGDLLDRRTMVTRLLLVCAAGLALAAAAPSFAVLAVALAIAGVTSVVAQVLVPLAGTLAGDHERGTVVGTVMSGLLLGILLARTVSGFVAELGGWRLVFVLAAVLMLALAAVLHRTLPTVARATDLRYGALLRSIGRLIAEEPLLRRRMVYGALGMASFSVFWTSIAFLLSGAPYHYGEATIGLFGLAGLFGAGAAQGAGRLADRGHTHAATGCLLLAIGVAWALLVGAPHSLAALIAGIVLLDLGIQGQNILNQSTIYTLRADARSRITTAYMSGNFVSGAIGSAAASVAWSAGGWGAVSALGGGLAVAGLTFWGLEHVRSPVGARAAAARSDASG</sequence>
<dbReference type="InterPro" id="IPR011701">
    <property type="entry name" value="MFS"/>
</dbReference>
<evidence type="ECO:0000313" key="8">
    <source>
        <dbReference type="Proteomes" id="UP000321805"/>
    </source>
</evidence>
<dbReference type="PROSITE" id="PS50850">
    <property type="entry name" value="MFS"/>
    <property type="match status" value="1"/>
</dbReference>
<dbReference type="GO" id="GO:0022857">
    <property type="term" value="F:transmembrane transporter activity"/>
    <property type="evidence" value="ECO:0007669"/>
    <property type="project" value="InterPro"/>
</dbReference>
<name>A0A5B8UAT9_9ACTN</name>
<dbReference type="Pfam" id="PF07690">
    <property type="entry name" value="MFS_1"/>
    <property type="match status" value="1"/>
</dbReference>
<protein>
    <submittedName>
        <fullName evidence="7">MFS transporter</fullName>
    </submittedName>
</protein>
<feature type="transmembrane region" description="Helical" evidence="5">
    <location>
        <begin position="248"/>
        <end position="268"/>
    </location>
</feature>
<dbReference type="AlphaFoldDB" id="A0A5B8UAT9"/>
<evidence type="ECO:0000256" key="3">
    <source>
        <dbReference type="ARBA" id="ARBA00022989"/>
    </source>
</evidence>
<keyword evidence="8" id="KW-1185">Reference proteome</keyword>
<feature type="transmembrane region" description="Helical" evidence="5">
    <location>
        <begin position="83"/>
        <end position="100"/>
    </location>
</feature>
<dbReference type="InterPro" id="IPR020846">
    <property type="entry name" value="MFS_dom"/>
</dbReference>
<evidence type="ECO:0000259" key="6">
    <source>
        <dbReference type="PROSITE" id="PS50850"/>
    </source>
</evidence>
<comment type="subcellular location">
    <subcellularLocation>
        <location evidence="1">Cell membrane</location>
        <topology evidence="1">Multi-pass membrane protein</topology>
    </subcellularLocation>
</comment>
<proteinExistence type="predicted"/>
<feature type="domain" description="Major facilitator superfamily (MFS) profile" evidence="6">
    <location>
        <begin position="16"/>
        <end position="395"/>
    </location>
</feature>
<dbReference type="RefSeq" id="WP_146922283.1">
    <property type="nucleotide sequence ID" value="NZ_CP042430.1"/>
</dbReference>
<dbReference type="InterPro" id="IPR036259">
    <property type="entry name" value="MFS_trans_sf"/>
</dbReference>
<feature type="transmembrane region" description="Helical" evidence="5">
    <location>
        <begin position="106"/>
        <end position="127"/>
    </location>
</feature>
<gene>
    <name evidence="7" type="ORF">FSW04_21685</name>
</gene>
<dbReference type="GO" id="GO:0005886">
    <property type="term" value="C:plasma membrane"/>
    <property type="evidence" value="ECO:0007669"/>
    <property type="project" value="UniProtKB-SubCell"/>
</dbReference>
<dbReference type="OrthoDB" id="9815356at2"/>
<feature type="transmembrane region" description="Helical" evidence="5">
    <location>
        <begin position="370"/>
        <end position="389"/>
    </location>
</feature>
<evidence type="ECO:0000256" key="4">
    <source>
        <dbReference type="ARBA" id="ARBA00023136"/>
    </source>
</evidence>
<organism evidence="7 8">
    <name type="scientific">Baekduia soli</name>
    <dbReference type="NCBI Taxonomy" id="496014"/>
    <lineage>
        <taxon>Bacteria</taxon>
        <taxon>Bacillati</taxon>
        <taxon>Actinomycetota</taxon>
        <taxon>Thermoleophilia</taxon>
        <taxon>Solirubrobacterales</taxon>
        <taxon>Baekduiaceae</taxon>
        <taxon>Baekduia</taxon>
    </lineage>
</organism>
<feature type="transmembrane region" description="Helical" evidence="5">
    <location>
        <begin position="47"/>
        <end position="71"/>
    </location>
</feature>
<dbReference type="PANTHER" id="PTHR42910:SF1">
    <property type="entry name" value="MAJOR FACILITATOR SUPERFAMILY (MFS) PROFILE DOMAIN-CONTAINING PROTEIN"/>
    <property type="match status" value="1"/>
</dbReference>
<dbReference type="CDD" id="cd17324">
    <property type="entry name" value="MFS_NepI_like"/>
    <property type="match status" value="1"/>
</dbReference>
<dbReference type="SUPFAM" id="SSF103473">
    <property type="entry name" value="MFS general substrate transporter"/>
    <property type="match status" value="1"/>
</dbReference>
<accession>A0A5B8UAT9</accession>
<dbReference type="KEGG" id="bsol:FSW04_21685"/>
<evidence type="ECO:0000313" key="7">
    <source>
        <dbReference type="EMBL" id="QEC49918.1"/>
    </source>
</evidence>
<dbReference type="Gene3D" id="1.20.1250.20">
    <property type="entry name" value="MFS general substrate transporter like domains"/>
    <property type="match status" value="1"/>
</dbReference>
<dbReference type="Proteomes" id="UP000321805">
    <property type="component" value="Chromosome"/>
</dbReference>
<dbReference type="PANTHER" id="PTHR42910">
    <property type="entry name" value="TRANSPORTER SCO4007-RELATED"/>
    <property type="match status" value="1"/>
</dbReference>
<feature type="transmembrane region" description="Helical" evidence="5">
    <location>
        <begin position="221"/>
        <end position="242"/>
    </location>
</feature>
<keyword evidence="4 5" id="KW-0472">Membrane</keyword>